<dbReference type="GO" id="GO:0005524">
    <property type="term" value="F:ATP binding"/>
    <property type="evidence" value="ECO:0007669"/>
    <property type="project" value="UniProtKB-KW"/>
</dbReference>
<dbReference type="SMART" id="SM00387">
    <property type="entry name" value="HATPase_c"/>
    <property type="match status" value="1"/>
</dbReference>
<dbReference type="Gene3D" id="1.20.5.1930">
    <property type="match status" value="1"/>
</dbReference>
<evidence type="ECO:0000256" key="23">
    <source>
        <dbReference type="SAM" id="Phobius"/>
    </source>
</evidence>
<evidence type="ECO:0000313" key="27">
    <source>
        <dbReference type="Proteomes" id="UP001597476"/>
    </source>
</evidence>
<keyword evidence="15 26" id="KW-0067">ATP-binding</keyword>
<dbReference type="PROSITE" id="PS50113">
    <property type="entry name" value="PAC"/>
    <property type="match status" value="1"/>
</dbReference>
<evidence type="ECO:0000256" key="4">
    <source>
        <dbReference type="ARBA" id="ARBA00004496"/>
    </source>
</evidence>
<evidence type="ECO:0000256" key="15">
    <source>
        <dbReference type="ARBA" id="ARBA00022840"/>
    </source>
</evidence>
<evidence type="ECO:0000256" key="8">
    <source>
        <dbReference type="ARBA" id="ARBA00022490"/>
    </source>
</evidence>
<dbReference type="EC" id="2.7.13.3" evidence="5"/>
<comment type="subcellular location">
    <subcellularLocation>
        <location evidence="4">Cytoplasm</location>
    </subcellularLocation>
    <subcellularLocation>
        <location evidence="3">Membrane</location>
        <topology evidence="3">Multi-pass membrane protein</topology>
    </subcellularLocation>
</comment>
<evidence type="ECO:0000256" key="5">
    <source>
        <dbReference type="ARBA" id="ARBA00012438"/>
    </source>
</evidence>
<dbReference type="Gene3D" id="3.30.450.20">
    <property type="entry name" value="PAS domain"/>
    <property type="match status" value="1"/>
</dbReference>
<dbReference type="InterPro" id="IPR036890">
    <property type="entry name" value="HATPase_C_sf"/>
</dbReference>
<keyword evidence="16 23" id="KW-1133">Transmembrane helix</keyword>
<feature type="domain" description="Histidine kinase" evidence="24">
    <location>
        <begin position="411"/>
        <end position="605"/>
    </location>
</feature>
<evidence type="ECO:0000256" key="19">
    <source>
        <dbReference type="ARBA" id="ARBA00023014"/>
    </source>
</evidence>
<dbReference type="Proteomes" id="UP001597476">
    <property type="component" value="Unassembled WGS sequence"/>
</dbReference>
<evidence type="ECO:0000313" key="26">
    <source>
        <dbReference type="EMBL" id="MFD2726208.1"/>
    </source>
</evidence>
<evidence type="ECO:0000256" key="1">
    <source>
        <dbReference type="ARBA" id="ARBA00000085"/>
    </source>
</evidence>
<evidence type="ECO:0000256" key="12">
    <source>
        <dbReference type="ARBA" id="ARBA00022723"/>
    </source>
</evidence>
<comment type="catalytic activity">
    <reaction evidence="1">
        <text>ATP + protein L-histidine = ADP + protein N-phospho-L-histidine.</text>
        <dbReference type="EC" id="2.7.13.3"/>
    </reaction>
</comment>
<accession>A0ABW5TAD9</accession>
<evidence type="ECO:0000256" key="6">
    <source>
        <dbReference type="ARBA" id="ARBA00017322"/>
    </source>
</evidence>
<keyword evidence="13" id="KW-0547">Nucleotide-binding</keyword>
<dbReference type="PANTHER" id="PTHR24421:SF10">
    <property type="entry name" value="NITRATE_NITRITE SENSOR PROTEIN NARQ"/>
    <property type="match status" value="1"/>
</dbReference>
<dbReference type="PANTHER" id="PTHR24421">
    <property type="entry name" value="NITRATE/NITRITE SENSOR PROTEIN NARX-RELATED"/>
    <property type="match status" value="1"/>
</dbReference>
<dbReference type="EMBL" id="JBHULY010000016">
    <property type="protein sequence ID" value="MFD2726208.1"/>
    <property type="molecule type" value="Genomic_DNA"/>
</dbReference>
<feature type="transmembrane region" description="Helical" evidence="23">
    <location>
        <begin position="196"/>
        <end position="215"/>
    </location>
</feature>
<keyword evidence="27" id="KW-1185">Reference proteome</keyword>
<evidence type="ECO:0000256" key="2">
    <source>
        <dbReference type="ARBA" id="ARBA00001966"/>
    </source>
</evidence>
<comment type="function">
    <text evidence="21">Member of the two-component regulatory system NreB/NreC involved in the control of dissimilatory nitrate/nitrite reduction in response to oxygen. NreB functions as a direct oxygen sensor histidine kinase which is autophosphorylated, in the absence of oxygen, probably at the conserved histidine residue, and transfers its phosphate group probably to a conserved aspartate residue of NreC. NreB/NreC activates the expression of the nitrate (narGHJI) and nitrite (nir) reductase operons, as well as the putative nitrate transporter gene narT.</text>
</comment>
<evidence type="ECO:0000259" key="25">
    <source>
        <dbReference type="PROSITE" id="PS50113"/>
    </source>
</evidence>
<dbReference type="InterPro" id="IPR005467">
    <property type="entry name" value="His_kinase_dom"/>
</dbReference>
<keyword evidence="20 23" id="KW-0472">Membrane</keyword>
<keyword evidence="9" id="KW-0597">Phosphoprotein</keyword>
<comment type="caution">
    <text evidence="26">The sequence shown here is derived from an EMBL/GenBank/DDBJ whole genome shotgun (WGS) entry which is preliminary data.</text>
</comment>
<evidence type="ECO:0000256" key="21">
    <source>
        <dbReference type="ARBA" id="ARBA00024827"/>
    </source>
</evidence>
<feature type="transmembrane region" description="Helical" evidence="23">
    <location>
        <begin position="20"/>
        <end position="38"/>
    </location>
</feature>
<dbReference type="Pfam" id="PF07730">
    <property type="entry name" value="HisKA_3"/>
    <property type="match status" value="1"/>
</dbReference>
<dbReference type="InterPro" id="IPR029095">
    <property type="entry name" value="NarX-like_N"/>
</dbReference>
<dbReference type="SUPFAM" id="SSF55874">
    <property type="entry name" value="ATPase domain of HSP90 chaperone/DNA topoisomerase II/histidine kinase"/>
    <property type="match status" value="1"/>
</dbReference>
<evidence type="ECO:0000256" key="18">
    <source>
        <dbReference type="ARBA" id="ARBA00023012"/>
    </source>
</evidence>
<dbReference type="InterPro" id="IPR003594">
    <property type="entry name" value="HATPase_dom"/>
</dbReference>
<evidence type="ECO:0000259" key="24">
    <source>
        <dbReference type="PROSITE" id="PS50109"/>
    </source>
</evidence>
<keyword evidence="14" id="KW-0418">Kinase</keyword>
<evidence type="ECO:0000256" key="17">
    <source>
        <dbReference type="ARBA" id="ARBA00023004"/>
    </source>
</evidence>
<evidence type="ECO:0000256" key="22">
    <source>
        <dbReference type="ARBA" id="ARBA00030800"/>
    </source>
</evidence>
<dbReference type="Pfam" id="PF13675">
    <property type="entry name" value="PilJ"/>
    <property type="match status" value="1"/>
</dbReference>
<feature type="domain" description="PAC" evidence="25">
    <location>
        <begin position="326"/>
        <end position="377"/>
    </location>
</feature>
<keyword evidence="12" id="KW-0479">Metal-binding</keyword>
<dbReference type="InterPro" id="IPR050482">
    <property type="entry name" value="Sensor_HK_TwoCompSys"/>
</dbReference>
<dbReference type="PRINTS" id="PR00344">
    <property type="entry name" value="BCTRLSENSOR"/>
</dbReference>
<organism evidence="26 27">
    <name type="scientific">Hyunsoonleella rubra</name>
    <dbReference type="NCBI Taxonomy" id="1737062"/>
    <lineage>
        <taxon>Bacteria</taxon>
        <taxon>Pseudomonadati</taxon>
        <taxon>Bacteroidota</taxon>
        <taxon>Flavobacteriia</taxon>
        <taxon>Flavobacteriales</taxon>
        <taxon>Flavobacteriaceae</taxon>
    </lineage>
</organism>
<dbReference type="PROSITE" id="PS50109">
    <property type="entry name" value="HIS_KIN"/>
    <property type="match status" value="1"/>
</dbReference>
<dbReference type="RefSeq" id="WP_380290926.1">
    <property type="nucleotide sequence ID" value="NZ_JBHULY010000016.1"/>
</dbReference>
<protein>
    <recommendedName>
        <fullName evidence="6">Oxygen sensor histidine kinase NreB</fullName>
        <ecNumber evidence="5">2.7.13.3</ecNumber>
    </recommendedName>
    <alternativeName>
        <fullName evidence="22">Nitrogen regulation protein B</fullName>
    </alternativeName>
</protein>
<keyword evidence="17" id="KW-0408">Iron</keyword>
<comment type="cofactor">
    <cofactor evidence="2">
        <name>[4Fe-4S] cluster</name>
        <dbReference type="ChEBI" id="CHEBI:49883"/>
    </cofactor>
</comment>
<proteinExistence type="predicted"/>
<evidence type="ECO:0000256" key="16">
    <source>
        <dbReference type="ARBA" id="ARBA00022989"/>
    </source>
</evidence>
<dbReference type="InterPro" id="IPR011712">
    <property type="entry name" value="Sig_transdc_His_kin_sub3_dim/P"/>
</dbReference>
<gene>
    <name evidence="26" type="ORF">ACFSR8_08275</name>
</gene>
<name>A0ABW5TAD9_9FLAO</name>
<keyword evidence="11 23" id="KW-0812">Transmembrane</keyword>
<evidence type="ECO:0000256" key="9">
    <source>
        <dbReference type="ARBA" id="ARBA00022553"/>
    </source>
</evidence>
<keyword evidence="19" id="KW-0411">Iron-sulfur</keyword>
<evidence type="ECO:0000256" key="3">
    <source>
        <dbReference type="ARBA" id="ARBA00004141"/>
    </source>
</evidence>
<dbReference type="SUPFAM" id="SSF55785">
    <property type="entry name" value="PYP-like sensor domain (PAS domain)"/>
    <property type="match status" value="1"/>
</dbReference>
<keyword evidence="7" id="KW-0004">4Fe-4S</keyword>
<evidence type="ECO:0000256" key="10">
    <source>
        <dbReference type="ARBA" id="ARBA00022679"/>
    </source>
</evidence>
<dbReference type="CDD" id="cd16917">
    <property type="entry name" value="HATPase_UhpB-NarQ-NarX-like"/>
    <property type="match status" value="1"/>
</dbReference>
<reference evidence="27" key="1">
    <citation type="journal article" date="2019" name="Int. J. Syst. Evol. Microbiol.">
        <title>The Global Catalogue of Microorganisms (GCM) 10K type strain sequencing project: providing services to taxonomists for standard genome sequencing and annotation.</title>
        <authorList>
            <consortium name="The Broad Institute Genomics Platform"/>
            <consortium name="The Broad Institute Genome Sequencing Center for Infectious Disease"/>
            <person name="Wu L."/>
            <person name="Ma J."/>
        </authorList>
    </citation>
    <scope>NUCLEOTIDE SEQUENCE [LARGE SCALE GENOMIC DNA]</scope>
    <source>
        <strain evidence="27">KCTC 42398</strain>
    </source>
</reference>
<evidence type="ECO:0000256" key="14">
    <source>
        <dbReference type="ARBA" id="ARBA00022777"/>
    </source>
</evidence>
<evidence type="ECO:0000256" key="7">
    <source>
        <dbReference type="ARBA" id="ARBA00022485"/>
    </source>
</evidence>
<evidence type="ECO:0000256" key="11">
    <source>
        <dbReference type="ARBA" id="ARBA00022692"/>
    </source>
</evidence>
<keyword evidence="8" id="KW-0963">Cytoplasm</keyword>
<dbReference type="InterPro" id="IPR000700">
    <property type="entry name" value="PAS-assoc_C"/>
</dbReference>
<dbReference type="InterPro" id="IPR035965">
    <property type="entry name" value="PAS-like_dom_sf"/>
</dbReference>
<keyword evidence="10" id="KW-0808">Transferase</keyword>
<evidence type="ECO:0000256" key="13">
    <source>
        <dbReference type="ARBA" id="ARBA00022741"/>
    </source>
</evidence>
<dbReference type="Pfam" id="PF02518">
    <property type="entry name" value="HATPase_c"/>
    <property type="match status" value="1"/>
</dbReference>
<keyword evidence="18" id="KW-0902">Two-component regulatory system</keyword>
<sequence length="606" mass="68288">MVSNGNSLDQRTFDKLRRLYIIGFSTIALSVILSQILIRNHLRGQESDSTVINIAGRQRMLSQKLAKDVVSLSATSSQEEKVFIKNDLKQTLSLWEFSHHSLQNGSDSLGLPKKNSKEIVLKFSKLNPIFDTIAEASKSIISKIENIPSLPLSTYSKDIETVQAYEGDFLTQMDAIVNQYDAEAEEKVEWLGQLELWLMALTLLILLGEFIYIFWPAAKSVRVTLAELLSAERQAKKMARDAGELSKAKESYIQELSALTRAMDSTLLFARILPNGKLVHMGSKFSKLFQFSKFNDNVLFWNLLSSIEGEQETIETIITNHKKKGWQGEVKATSKDGTDIWLEMAVIPFSPYEEKSELLIIASEITERKVAQLEIDRLTTRSFEEKMSQQKIISSKIIENQEKEQNRIAKDVHDGIGQMLTGLKFNLESIDTKDVKKASAKVEHLKELTSNIIKGVRTATFNLTPPELADHGIVPALTKLTQELARLTGKEIVLFNKSDFNQRMDSLAEINIYRITQEAINNAIKYAESTHILVSLSHSKKMLSIVIDDNGKGFDPSKIKRVKTGDGGMGMTFMKERIKYIDGRMFLTSEEGKGTRVTLNIPLNNN</sequence>
<evidence type="ECO:0000256" key="20">
    <source>
        <dbReference type="ARBA" id="ARBA00023136"/>
    </source>
</evidence>
<dbReference type="InterPro" id="IPR004358">
    <property type="entry name" value="Sig_transdc_His_kin-like_C"/>
</dbReference>
<dbReference type="Gene3D" id="3.30.565.10">
    <property type="entry name" value="Histidine kinase-like ATPase, C-terminal domain"/>
    <property type="match status" value="1"/>
</dbReference>